<dbReference type="SUPFAM" id="SSF53649">
    <property type="entry name" value="Alkaline phosphatase-like"/>
    <property type="match status" value="1"/>
</dbReference>
<dbReference type="OrthoDB" id="9779267at2"/>
<dbReference type="Pfam" id="PF01663">
    <property type="entry name" value="Phosphodiest"/>
    <property type="match status" value="1"/>
</dbReference>
<dbReference type="RefSeq" id="WP_140692882.1">
    <property type="nucleotide sequence ID" value="NZ_RCZG01000005.1"/>
</dbReference>
<dbReference type="AlphaFoldDB" id="A0A502E8W5"/>
<comment type="caution">
    <text evidence="1">The sequence shown here is derived from an EMBL/GenBank/DDBJ whole genome shotgun (WGS) entry which is preliminary data.</text>
</comment>
<dbReference type="EMBL" id="RCZG01000005">
    <property type="protein sequence ID" value="TPG33824.1"/>
    <property type="molecule type" value="Genomic_DNA"/>
</dbReference>
<dbReference type="Gene3D" id="3.40.720.10">
    <property type="entry name" value="Alkaline Phosphatase, subunit A"/>
    <property type="match status" value="1"/>
</dbReference>
<evidence type="ECO:0000313" key="1">
    <source>
        <dbReference type="EMBL" id="TPG33824.1"/>
    </source>
</evidence>
<gene>
    <name evidence="1" type="ORF">EAH80_15210</name>
</gene>
<evidence type="ECO:0000313" key="2">
    <source>
        <dbReference type="Proteomes" id="UP000320095"/>
    </source>
</evidence>
<protein>
    <submittedName>
        <fullName evidence="1">Alkaline phosphatase family protein</fullName>
    </submittedName>
</protein>
<reference evidence="1 2" key="1">
    <citation type="journal article" date="2019" name="Environ. Microbiol.">
        <title>Species interactions and distinct microbial communities in high Arctic permafrost affected cryosols are associated with the CH4 and CO2 gas fluxes.</title>
        <authorList>
            <person name="Altshuler I."/>
            <person name="Hamel J."/>
            <person name="Turney S."/>
            <person name="Magnuson E."/>
            <person name="Levesque R."/>
            <person name="Greer C."/>
            <person name="Whyte L.G."/>
        </authorList>
    </citation>
    <scope>NUCLEOTIDE SEQUENCE [LARGE SCALE GENOMIC DNA]</scope>
    <source>
        <strain evidence="1 2">S5.20</strain>
    </source>
</reference>
<dbReference type="Proteomes" id="UP000320095">
    <property type="component" value="Unassembled WGS sequence"/>
</dbReference>
<proteinExistence type="predicted"/>
<accession>A0A502E8W5</accession>
<keyword evidence="2" id="KW-1185">Reference proteome</keyword>
<name>A0A502E8W5_9MYCO</name>
<sequence>MDLPRPDPGLPHLADVVPSVLAAMGAPDFERRIPLQDGVSGAAVLLIDGLGAELLDTYADDAPVLAGLRGQTLSVGFPSTTAAGLAAVGTGCLSGEHGMVGYTFRLRDAGVVNALQWRPHPWGDDLRDALPPERVQPLPTTFERAAAAGFAVSVVSKAQFNDSGLTRAVLRGARYVGVHGLGDLGAAVQDAITGRGFCFGYHGDLDLIGHLHGPGSSAWRLQLRQVDRLVESVLESLPSGGLLAIVADHGMIGVGDADRVDLDDSTALLDGVNAIGGEARARHVYTDEGAAETVLAVWRESLGDRAWVASREEAIAAGWFGARVADAVRYRIGDVVAAGRDATVMVRRTVEPVESGLVGHHGSLTTAEQRVPLLLAYG</sequence>
<dbReference type="InterPro" id="IPR017850">
    <property type="entry name" value="Alkaline_phosphatase_core_sf"/>
</dbReference>
<organism evidence="1 2">
    <name type="scientific">Mycolicibacterium hodleri</name>
    <dbReference type="NCBI Taxonomy" id="49897"/>
    <lineage>
        <taxon>Bacteria</taxon>
        <taxon>Bacillati</taxon>
        <taxon>Actinomycetota</taxon>
        <taxon>Actinomycetes</taxon>
        <taxon>Mycobacteriales</taxon>
        <taxon>Mycobacteriaceae</taxon>
        <taxon>Mycolicibacterium</taxon>
    </lineage>
</organism>
<dbReference type="InterPro" id="IPR002591">
    <property type="entry name" value="Phosphodiest/P_Trfase"/>
</dbReference>